<sequence length="57" mass="6671">MRRSVAYRDFPERFGTWNTVARRFRHWAQAGAWEALLQAMQEPDSTWVLVDSTTAKA</sequence>
<dbReference type="InterPro" id="IPR025161">
    <property type="entry name" value="IS402-like_dom"/>
</dbReference>
<dbReference type="KEGG" id="hsw:Hsw_1259"/>
<keyword evidence="3" id="KW-1185">Reference proteome</keyword>
<gene>
    <name evidence="2" type="ORF">Hsw_1259</name>
</gene>
<dbReference type="PATRIC" id="fig|1227739.3.peg.1498"/>
<dbReference type="OrthoDB" id="192297at2"/>
<proteinExistence type="predicted"/>
<dbReference type="EMBL" id="CP007145">
    <property type="protein sequence ID" value="AHJ96854.1"/>
    <property type="molecule type" value="Genomic_DNA"/>
</dbReference>
<dbReference type="Proteomes" id="UP000019423">
    <property type="component" value="Chromosome"/>
</dbReference>
<evidence type="ECO:0000259" key="1">
    <source>
        <dbReference type="Pfam" id="PF13340"/>
    </source>
</evidence>
<name>W8EUH5_9BACT</name>
<reference evidence="2 3" key="1">
    <citation type="submission" date="2014-01" db="EMBL/GenBank/DDBJ databases">
        <title>Complete genome sequence of ionizing-radiation resistance bacterium Hymenobacter swuensis DY53.</title>
        <authorList>
            <person name="Jung J.-H."/>
            <person name="Jeong S.-W."/>
            <person name="Joe M.-H."/>
            <person name="Cho y.-j."/>
            <person name="Kim M.-K."/>
            <person name="Lim S.-Y."/>
        </authorList>
    </citation>
    <scope>NUCLEOTIDE SEQUENCE [LARGE SCALE GENOMIC DNA]</scope>
    <source>
        <strain evidence="2 3">DY53</strain>
    </source>
</reference>
<evidence type="ECO:0000313" key="3">
    <source>
        <dbReference type="Proteomes" id="UP000019423"/>
    </source>
</evidence>
<protein>
    <recommendedName>
        <fullName evidence="1">Insertion element IS402-like domain-containing protein</fullName>
    </recommendedName>
</protein>
<dbReference type="AlphaFoldDB" id="W8EUH5"/>
<accession>W8EUH5</accession>
<evidence type="ECO:0000313" key="2">
    <source>
        <dbReference type="EMBL" id="AHJ96854.1"/>
    </source>
</evidence>
<dbReference type="PANTHER" id="PTHR46637:SF1">
    <property type="entry name" value="BLL5188 PROTEIN"/>
    <property type="match status" value="1"/>
</dbReference>
<organism evidence="2 3">
    <name type="scientific">Hymenobacter swuensis DY53</name>
    <dbReference type="NCBI Taxonomy" id="1227739"/>
    <lineage>
        <taxon>Bacteria</taxon>
        <taxon>Pseudomonadati</taxon>
        <taxon>Bacteroidota</taxon>
        <taxon>Cytophagia</taxon>
        <taxon>Cytophagales</taxon>
        <taxon>Hymenobacteraceae</taxon>
        <taxon>Hymenobacter</taxon>
    </lineage>
</organism>
<dbReference type="PANTHER" id="PTHR46637">
    <property type="entry name" value="TIS1421-TRANSPOSASE PROTEIN A"/>
    <property type="match status" value="1"/>
</dbReference>
<feature type="domain" description="Insertion element IS402-like" evidence="1">
    <location>
        <begin position="1"/>
        <end position="36"/>
    </location>
</feature>
<dbReference type="Pfam" id="PF13340">
    <property type="entry name" value="DUF4096"/>
    <property type="match status" value="1"/>
</dbReference>
<dbReference type="InterPro" id="IPR052909">
    <property type="entry name" value="Transposase_6_like"/>
</dbReference>
<dbReference type="HOGENOM" id="CLU_055261_2_6_10"/>
<dbReference type="STRING" id="1227739.Hsw_1259"/>